<dbReference type="EMBL" id="JAIVFP010000001">
    <property type="protein sequence ID" value="MCI4682827.1"/>
    <property type="molecule type" value="Genomic_DNA"/>
</dbReference>
<protein>
    <submittedName>
        <fullName evidence="6">NUDIX hydrolase</fullName>
    </submittedName>
</protein>
<evidence type="ECO:0000256" key="1">
    <source>
        <dbReference type="ARBA" id="ARBA00001946"/>
    </source>
</evidence>
<dbReference type="InterPro" id="IPR047198">
    <property type="entry name" value="DDP-like_NUDIX"/>
</dbReference>
<keyword evidence="4" id="KW-0460">Magnesium</keyword>
<dbReference type="Gene3D" id="3.90.79.10">
    <property type="entry name" value="Nucleoside Triphosphate Pyrophosphohydrolase"/>
    <property type="match status" value="1"/>
</dbReference>
<keyword evidence="7" id="KW-1185">Reference proteome</keyword>
<proteinExistence type="predicted"/>
<dbReference type="SUPFAM" id="SSF55811">
    <property type="entry name" value="Nudix"/>
    <property type="match status" value="1"/>
</dbReference>
<keyword evidence="2" id="KW-0479">Metal-binding</keyword>
<dbReference type="PANTHER" id="PTHR12629:SF0">
    <property type="entry name" value="DIPHOSPHOINOSITOL-POLYPHOSPHATE DIPHOSPHATASE"/>
    <property type="match status" value="1"/>
</dbReference>
<dbReference type="InterPro" id="IPR015797">
    <property type="entry name" value="NUDIX_hydrolase-like_dom_sf"/>
</dbReference>
<dbReference type="RefSeq" id="WP_243066816.1">
    <property type="nucleotide sequence ID" value="NZ_JAIVFK010000010.1"/>
</dbReference>
<dbReference type="InterPro" id="IPR000086">
    <property type="entry name" value="NUDIX_hydrolase_dom"/>
</dbReference>
<gene>
    <name evidence="6" type="ORF">K2U94_08620</name>
</gene>
<evidence type="ECO:0000256" key="4">
    <source>
        <dbReference type="ARBA" id="ARBA00022842"/>
    </source>
</evidence>
<comment type="caution">
    <text evidence="6">The sequence shown here is derived from an EMBL/GenBank/DDBJ whole genome shotgun (WGS) entry which is preliminary data.</text>
</comment>
<dbReference type="Pfam" id="PF00293">
    <property type="entry name" value="NUDIX"/>
    <property type="match status" value="1"/>
</dbReference>
<keyword evidence="3 6" id="KW-0378">Hydrolase</keyword>
<dbReference type="CDD" id="cd04666">
    <property type="entry name" value="NUDIX_DIPP2_like_Nudt4"/>
    <property type="match status" value="1"/>
</dbReference>
<reference evidence="6" key="1">
    <citation type="journal article" date="2022" name="ISME J.">
        <title>Identification of active gaseous-alkane degraders at natural gas seeps.</title>
        <authorList>
            <person name="Farhan Ul Haque M."/>
            <person name="Hernandez M."/>
            <person name="Crombie A.T."/>
            <person name="Murrell J.C."/>
        </authorList>
    </citation>
    <scope>NUCLEOTIDE SEQUENCE</scope>
    <source>
        <strain evidence="6">PC2</strain>
    </source>
</reference>
<evidence type="ECO:0000259" key="5">
    <source>
        <dbReference type="PROSITE" id="PS51462"/>
    </source>
</evidence>
<accession>A0ABS9Z5F0</accession>
<feature type="domain" description="Nudix hydrolase" evidence="5">
    <location>
        <begin position="10"/>
        <end position="141"/>
    </location>
</feature>
<evidence type="ECO:0000256" key="3">
    <source>
        <dbReference type="ARBA" id="ARBA00022801"/>
    </source>
</evidence>
<dbReference type="Proteomes" id="UP001139104">
    <property type="component" value="Unassembled WGS sequence"/>
</dbReference>
<evidence type="ECO:0000313" key="7">
    <source>
        <dbReference type="Proteomes" id="UP001139104"/>
    </source>
</evidence>
<dbReference type="GO" id="GO:0016787">
    <property type="term" value="F:hydrolase activity"/>
    <property type="evidence" value="ECO:0007669"/>
    <property type="project" value="UniProtKB-KW"/>
</dbReference>
<comment type="cofactor">
    <cofactor evidence="1">
        <name>Mg(2+)</name>
        <dbReference type="ChEBI" id="CHEBI:18420"/>
    </cofactor>
</comment>
<evidence type="ECO:0000313" key="6">
    <source>
        <dbReference type="EMBL" id="MCI4682827.1"/>
    </source>
</evidence>
<evidence type="ECO:0000256" key="2">
    <source>
        <dbReference type="ARBA" id="ARBA00022723"/>
    </source>
</evidence>
<organism evidence="6 7">
    <name type="scientific">Candidatus Rhodoblastus alkanivorans</name>
    <dbReference type="NCBI Taxonomy" id="2954117"/>
    <lineage>
        <taxon>Bacteria</taxon>
        <taxon>Pseudomonadati</taxon>
        <taxon>Pseudomonadota</taxon>
        <taxon>Alphaproteobacteria</taxon>
        <taxon>Hyphomicrobiales</taxon>
        <taxon>Rhodoblastaceae</taxon>
        <taxon>Rhodoblastus</taxon>
    </lineage>
</organism>
<sequence length="146" mass="16212">MLAAADGIDLERLQFGALPWRRAEAGLEIMLVSSRDTKRWIIPKGWPMAGRSGGAAAAIEALEEAGLLGVMSDEPIGHFHYVKRLTRRSDCCRVVVFALRVVRQRAHWPEKHERVTQWFSAGEAIANVSDPELAQLIESFARGFAS</sequence>
<dbReference type="PANTHER" id="PTHR12629">
    <property type="entry name" value="DIPHOSPHOINOSITOL POLYPHOSPHATE PHOSPHOHYDROLASE"/>
    <property type="match status" value="1"/>
</dbReference>
<name>A0ABS9Z5F0_9HYPH</name>
<dbReference type="PROSITE" id="PS51462">
    <property type="entry name" value="NUDIX"/>
    <property type="match status" value="1"/>
</dbReference>